<gene>
    <name evidence="11" type="ORF">ALC56_11339</name>
</gene>
<feature type="compositionally biased region" description="Low complexity" evidence="9">
    <location>
        <begin position="591"/>
        <end position="600"/>
    </location>
</feature>
<feature type="compositionally biased region" description="Low complexity" evidence="9">
    <location>
        <begin position="682"/>
        <end position="710"/>
    </location>
</feature>
<dbReference type="PROSITE" id="PS50102">
    <property type="entry name" value="RRM"/>
    <property type="match status" value="1"/>
</dbReference>
<evidence type="ECO:0000259" key="10">
    <source>
        <dbReference type="PROSITE" id="PS50102"/>
    </source>
</evidence>
<evidence type="ECO:0000256" key="6">
    <source>
        <dbReference type="ARBA" id="ARBA00023163"/>
    </source>
</evidence>
<evidence type="ECO:0000256" key="7">
    <source>
        <dbReference type="ARBA" id="ARBA00023242"/>
    </source>
</evidence>
<feature type="compositionally biased region" description="Basic and acidic residues" evidence="9">
    <location>
        <begin position="748"/>
        <end position="762"/>
    </location>
</feature>
<evidence type="ECO:0000313" key="11">
    <source>
        <dbReference type="EMBL" id="KYN34232.1"/>
    </source>
</evidence>
<dbReference type="GO" id="GO:0003723">
    <property type="term" value="F:RNA binding"/>
    <property type="evidence" value="ECO:0007669"/>
    <property type="project" value="UniProtKB-UniRule"/>
</dbReference>
<proteinExistence type="predicted"/>
<name>A0A195F235_9HYME</name>
<keyword evidence="5" id="KW-0010">Activator</keyword>
<dbReference type="PANTHER" id="PTHR15528">
    <property type="entry name" value="PEROXISOME PROLIFERATOR ACTIVATED RECEPTOR GAMMA COACTIVATOR 1 PGC-1 -RELATED"/>
    <property type="match status" value="1"/>
</dbReference>
<dbReference type="Proteomes" id="UP000078541">
    <property type="component" value="Unassembled WGS sequence"/>
</dbReference>
<keyword evidence="3 8" id="KW-0694">RNA-binding</keyword>
<feature type="compositionally biased region" description="Basic and acidic residues" evidence="9">
    <location>
        <begin position="512"/>
        <end position="530"/>
    </location>
</feature>
<evidence type="ECO:0000256" key="9">
    <source>
        <dbReference type="SAM" id="MobiDB-lite"/>
    </source>
</evidence>
<dbReference type="InterPro" id="IPR034605">
    <property type="entry name" value="PGC-1"/>
</dbReference>
<sequence>MKIEAEQENFTKQENFTEQEKDEVFKPSTRNTLPILSYVKNKNKANIKTKNQNAKGKKKTKEDIIPIKNTITIKKVKAEEQEDCVDVETIPRDEIPILEAHDTKSLLEKFEACENPNPCNKSIVKNDHTYDTRPNKTCQVSQECRANISEKSISQVFNQQPSILSKKTIKLNKTKMLERRKTSPKIAMPNIQSTKRKSTQMQDRVFCNKILKIDSTVSNDAKSTTVSRTLVQLDHDYCNNDNFCTKSYNSNKTTKHTSVLKLSQNDNLDGLNQHERHYKTDSSYEQCHLEFANIYDGNGKPAVLQNEIEDNWLENDHKCCQKETPLKHAIDLNNSSVRNINISNVSPTVTPLLDSIRSPLARKIILQSQKYILPKTNSIQTNPKTQYISVLKNPPNASQSQFSINNPNENMVTIMNNSNNKVQNIIGQNTQNMPPHEEDKTSRVKISVLEYRKRILNDKTRNNKCMIMEESFRTILVDIYHASTMTLPLGPDQEIKDTFYCQREVMPCWKKQSDIQEEKNKPKPSTRDVQTETDENIFKYLKSVDVEEEERDVKIVEINKKREESTKNKKQKSCERVSHSLSRSRSKSRSRCTTSESSNESRNRSRSKSRDRRSKSKSQNRSRRRSRSKSRTRNRNRSRSVSTSTSKSRSSSKNKSSSRSRSRSRIDRRSSRRTISHRTRRSSVTSTSSWSSPASISMRSKHSYSSSSSRSDIRSRSRSPERFYSKRSRSPSTSNLRRNKWSNKRRKDSRDRERSYDKYDRRERSYDKYEKRSLTNRHVNRSYRSPLDSCSETYDDWHNRKKQREIEERRVVYVGRIDEGITKSDLRKRFEIFGPVEDISVHFREHGENYGFVTFLYNNDAYEAVEHGNDNPSLPEYTLSFGGRRAFCKSKYADLDNVEDGAPKRRPHINEDMSYDYLLKSTAYMLKRKV</sequence>
<feature type="compositionally biased region" description="Basic and acidic residues" evidence="9">
    <location>
        <begin position="711"/>
        <end position="724"/>
    </location>
</feature>
<feature type="region of interest" description="Disordered" evidence="9">
    <location>
        <begin position="1"/>
        <end position="28"/>
    </location>
</feature>
<feature type="compositionally biased region" description="Basic and acidic residues" evidence="9">
    <location>
        <begin position="1"/>
        <end position="11"/>
    </location>
</feature>
<feature type="compositionally biased region" description="Basic residues" evidence="9">
    <location>
        <begin position="737"/>
        <end position="747"/>
    </location>
</feature>
<keyword evidence="7" id="KW-0539">Nucleus</keyword>
<accession>A0A195F235</accession>
<dbReference type="InterPro" id="IPR000504">
    <property type="entry name" value="RRM_dom"/>
</dbReference>
<evidence type="ECO:0000256" key="1">
    <source>
        <dbReference type="ARBA" id="ARBA00004123"/>
    </source>
</evidence>
<dbReference type="PANTHER" id="PTHR15528:SF11">
    <property type="entry name" value="FI18188P1"/>
    <property type="match status" value="1"/>
</dbReference>
<feature type="compositionally biased region" description="Basic and acidic residues" evidence="9">
    <location>
        <begin position="562"/>
        <end position="578"/>
    </location>
</feature>
<reference evidence="11 12" key="1">
    <citation type="submission" date="2016-03" db="EMBL/GenBank/DDBJ databases">
        <title>Trachymyrmex septentrionalis WGS genome.</title>
        <authorList>
            <person name="Nygaard S."/>
            <person name="Hu H."/>
            <person name="Boomsma J."/>
            <person name="Zhang G."/>
        </authorList>
    </citation>
    <scope>NUCLEOTIDE SEQUENCE [LARGE SCALE GENOMIC DNA]</scope>
    <source>
        <strain evidence="11">Tsep2-gDNA-1</strain>
        <tissue evidence="11">Whole body</tissue>
    </source>
</reference>
<feature type="compositionally biased region" description="Basic residues" evidence="9">
    <location>
        <begin position="650"/>
        <end position="663"/>
    </location>
</feature>
<feature type="compositionally biased region" description="Basic residues" evidence="9">
    <location>
        <begin position="604"/>
        <end position="638"/>
    </location>
</feature>
<keyword evidence="2" id="KW-0597">Phosphoprotein</keyword>
<feature type="region of interest" description="Disordered" evidence="9">
    <location>
        <begin position="562"/>
        <end position="762"/>
    </location>
</feature>
<organism evidence="11 12">
    <name type="scientific">Trachymyrmex septentrionalis</name>
    <dbReference type="NCBI Taxonomy" id="34720"/>
    <lineage>
        <taxon>Eukaryota</taxon>
        <taxon>Metazoa</taxon>
        <taxon>Ecdysozoa</taxon>
        <taxon>Arthropoda</taxon>
        <taxon>Hexapoda</taxon>
        <taxon>Insecta</taxon>
        <taxon>Pterygota</taxon>
        <taxon>Neoptera</taxon>
        <taxon>Endopterygota</taxon>
        <taxon>Hymenoptera</taxon>
        <taxon>Apocrita</taxon>
        <taxon>Aculeata</taxon>
        <taxon>Formicoidea</taxon>
        <taxon>Formicidae</taxon>
        <taxon>Myrmicinae</taxon>
        <taxon>Trachymyrmex</taxon>
    </lineage>
</organism>
<protein>
    <submittedName>
        <fullName evidence="11">Peroxisome proliferator-activated receptor gamma coactivator-related protein 1</fullName>
    </submittedName>
</protein>
<dbReference type="STRING" id="34720.A0A195F235"/>
<feature type="domain" description="RRM" evidence="10">
    <location>
        <begin position="810"/>
        <end position="885"/>
    </location>
</feature>
<dbReference type="EMBL" id="KQ981864">
    <property type="protein sequence ID" value="KYN34232.1"/>
    <property type="molecule type" value="Genomic_DNA"/>
</dbReference>
<feature type="compositionally biased region" description="Basic residues" evidence="9">
    <location>
        <begin position="670"/>
        <end position="681"/>
    </location>
</feature>
<dbReference type="AlphaFoldDB" id="A0A195F235"/>
<evidence type="ECO:0000256" key="2">
    <source>
        <dbReference type="ARBA" id="ARBA00022553"/>
    </source>
</evidence>
<dbReference type="GO" id="GO:0045944">
    <property type="term" value="P:positive regulation of transcription by RNA polymerase II"/>
    <property type="evidence" value="ECO:0007669"/>
    <property type="project" value="TreeGrafter"/>
</dbReference>
<evidence type="ECO:0000256" key="8">
    <source>
        <dbReference type="PROSITE-ProRule" id="PRU00176"/>
    </source>
</evidence>
<dbReference type="InterPro" id="IPR035979">
    <property type="entry name" value="RBD_domain_sf"/>
</dbReference>
<dbReference type="InterPro" id="IPR012677">
    <property type="entry name" value="Nucleotide-bd_a/b_plait_sf"/>
</dbReference>
<feature type="compositionally biased region" description="Low complexity" evidence="9">
    <location>
        <begin position="639"/>
        <end position="649"/>
    </location>
</feature>
<evidence type="ECO:0000313" key="12">
    <source>
        <dbReference type="Proteomes" id="UP000078541"/>
    </source>
</evidence>
<dbReference type="SMART" id="SM00360">
    <property type="entry name" value="RRM"/>
    <property type="match status" value="1"/>
</dbReference>
<keyword evidence="12" id="KW-1185">Reference proteome</keyword>
<comment type="subcellular location">
    <subcellularLocation>
        <location evidence="1">Nucleus</location>
    </subcellularLocation>
</comment>
<dbReference type="Pfam" id="PF00076">
    <property type="entry name" value="RRM_1"/>
    <property type="match status" value="1"/>
</dbReference>
<dbReference type="Gene3D" id="3.30.70.330">
    <property type="match status" value="1"/>
</dbReference>
<evidence type="ECO:0000256" key="3">
    <source>
        <dbReference type="ARBA" id="ARBA00022884"/>
    </source>
</evidence>
<feature type="region of interest" description="Disordered" evidence="9">
    <location>
        <begin position="512"/>
        <end position="534"/>
    </location>
</feature>
<dbReference type="GO" id="GO:0003712">
    <property type="term" value="F:transcription coregulator activity"/>
    <property type="evidence" value="ECO:0007669"/>
    <property type="project" value="InterPro"/>
</dbReference>
<keyword evidence="4" id="KW-0805">Transcription regulation</keyword>
<evidence type="ECO:0000256" key="4">
    <source>
        <dbReference type="ARBA" id="ARBA00023015"/>
    </source>
</evidence>
<evidence type="ECO:0000256" key="5">
    <source>
        <dbReference type="ARBA" id="ARBA00023159"/>
    </source>
</evidence>
<keyword evidence="6" id="KW-0804">Transcription</keyword>
<keyword evidence="11" id="KW-0675">Receptor</keyword>
<dbReference type="GO" id="GO:0005634">
    <property type="term" value="C:nucleus"/>
    <property type="evidence" value="ECO:0007669"/>
    <property type="project" value="UniProtKB-SubCell"/>
</dbReference>
<dbReference type="SUPFAM" id="SSF54928">
    <property type="entry name" value="RNA-binding domain, RBD"/>
    <property type="match status" value="1"/>
</dbReference>